<dbReference type="AlphaFoldDB" id="A0A9P0GAW7"/>
<protein>
    <submittedName>
        <fullName evidence="2">Uncharacterized protein</fullName>
    </submittedName>
</protein>
<keyword evidence="3" id="KW-1185">Reference proteome</keyword>
<sequence>MQQLHSTEIPIPSFSSFPEFPEDDTDTSKSDEVRRIKSENDSEFKADLTTHQRFNQQELNDLIRDLNLSQESAEFHAFRLKEKNFLYPGTNILYRRRDKDLLPSIIQENNLAFCDDIKGFL</sequence>
<accession>A0A9P0GAW7</accession>
<feature type="compositionally biased region" description="Basic and acidic residues" evidence="1">
    <location>
        <begin position="26"/>
        <end position="37"/>
    </location>
</feature>
<dbReference type="Proteomes" id="UP001153636">
    <property type="component" value="Chromosome 13"/>
</dbReference>
<name>A0A9P0GAW7_9CUCU</name>
<proteinExistence type="predicted"/>
<dbReference type="EMBL" id="OV651825">
    <property type="protein sequence ID" value="CAH1102922.1"/>
    <property type="molecule type" value="Genomic_DNA"/>
</dbReference>
<feature type="compositionally biased region" description="Low complexity" evidence="1">
    <location>
        <begin position="8"/>
        <end position="19"/>
    </location>
</feature>
<evidence type="ECO:0000313" key="2">
    <source>
        <dbReference type="EMBL" id="CAH1102922.1"/>
    </source>
</evidence>
<evidence type="ECO:0000313" key="3">
    <source>
        <dbReference type="Proteomes" id="UP001153636"/>
    </source>
</evidence>
<reference evidence="2" key="1">
    <citation type="submission" date="2022-01" db="EMBL/GenBank/DDBJ databases">
        <authorList>
            <person name="King R."/>
        </authorList>
    </citation>
    <scope>NUCLEOTIDE SEQUENCE</scope>
</reference>
<evidence type="ECO:0000256" key="1">
    <source>
        <dbReference type="SAM" id="MobiDB-lite"/>
    </source>
</evidence>
<gene>
    <name evidence="2" type="ORF">PSYICH_LOCUS3850</name>
</gene>
<feature type="region of interest" description="Disordered" evidence="1">
    <location>
        <begin position="1"/>
        <end position="37"/>
    </location>
</feature>
<dbReference type="OrthoDB" id="8063408at2759"/>
<organism evidence="2 3">
    <name type="scientific">Psylliodes chrysocephalus</name>
    <dbReference type="NCBI Taxonomy" id="3402493"/>
    <lineage>
        <taxon>Eukaryota</taxon>
        <taxon>Metazoa</taxon>
        <taxon>Ecdysozoa</taxon>
        <taxon>Arthropoda</taxon>
        <taxon>Hexapoda</taxon>
        <taxon>Insecta</taxon>
        <taxon>Pterygota</taxon>
        <taxon>Neoptera</taxon>
        <taxon>Endopterygota</taxon>
        <taxon>Coleoptera</taxon>
        <taxon>Polyphaga</taxon>
        <taxon>Cucujiformia</taxon>
        <taxon>Chrysomeloidea</taxon>
        <taxon>Chrysomelidae</taxon>
        <taxon>Galerucinae</taxon>
        <taxon>Alticini</taxon>
        <taxon>Psylliodes</taxon>
    </lineage>
</organism>